<evidence type="ECO:0000256" key="5">
    <source>
        <dbReference type="ARBA" id="ARBA00023043"/>
    </source>
</evidence>
<dbReference type="InterPro" id="IPR002110">
    <property type="entry name" value="Ankyrin_rpt"/>
</dbReference>
<dbReference type="InterPro" id="IPR036770">
    <property type="entry name" value="Ankyrin_rpt-contain_sf"/>
</dbReference>
<dbReference type="KEGG" id="btab:109035753"/>
<evidence type="ECO:0000256" key="1">
    <source>
        <dbReference type="ARBA" id="ARBA00004906"/>
    </source>
</evidence>
<evidence type="ECO:0000256" key="7">
    <source>
        <dbReference type="PROSITE-ProRule" id="PRU00023"/>
    </source>
</evidence>
<dbReference type="AlphaFoldDB" id="A0A9P0FYC3"/>
<dbReference type="PANTHER" id="PTHR24173:SF85">
    <property type="entry name" value="PROTEIN FEM-1 HOMOLOG CG6966"/>
    <property type="match status" value="1"/>
</dbReference>
<keyword evidence="3" id="KW-0833">Ubl conjugation pathway</keyword>
<reference evidence="8" key="1">
    <citation type="submission" date="2021-12" db="EMBL/GenBank/DDBJ databases">
        <authorList>
            <person name="King R."/>
        </authorList>
    </citation>
    <scope>NUCLEOTIDE SEQUENCE</scope>
</reference>
<comment type="pathway">
    <text evidence="1">Protein modification; protein ubiquitination.</text>
</comment>
<dbReference type="FunFam" id="1.25.40.10:FF:000104">
    <property type="entry name" value="Fem-1 homolog c (C.elegans)"/>
    <property type="match status" value="1"/>
</dbReference>
<dbReference type="Pfam" id="PF13606">
    <property type="entry name" value="Ank_3"/>
    <property type="match status" value="1"/>
</dbReference>
<dbReference type="PROSITE" id="PS50297">
    <property type="entry name" value="ANK_REP_REGION"/>
    <property type="match status" value="6"/>
</dbReference>
<feature type="repeat" description="ANK" evidence="7">
    <location>
        <begin position="155"/>
        <end position="187"/>
    </location>
</feature>
<evidence type="ECO:0000256" key="6">
    <source>
        <dbReference type="ARBA" id="ARBA00038500"/>
    </source>
</evidence>
<protein>
    <submittedName>
        <fullName evidence="8">Uncharacterized protein</fullName>
    </submittedName>
</protein>
<dbReference type="EMBL" id="OU963862">
    <property type="protein sequence ID" value="CAH0754343.1"/>
    <property type="molecule type" value="Genomic_DNA"/>
</dbReference>
<accession>A0A9P0FYC3</accession>
<feature type="repeat" description="ANK" evidence="7">
    <location>
        <begin position="188"/>
        <end position="220"/>
    </location>
</feature>
<dbReference type="PROSITE" id="PS50088">
    <property type="entry name" value="ANK_REPEAT"/>
    <property type="match status" value="7"/>
</dbReference>
<sequence>MSVDDEKMTLDRQCFDAARDGLLTYLRALLAEEPPESVSQVVSCKTEGKTPLVMACRNGHLGVVEYLVDRCNADIEQSGQVVFDGDTIEGAPPLWCAAAAGHFEIVKFLVRRGAKVNSVCRSNSTPLRAACYDGHFEIVKFLIKHGADASISNRHGHTCLMIACYKGHYNIAKYLLSLNVDVNFKSVKGNTALHDCAESGSLSIMKLLIERGAKMDVDAYGMTPLLGACVTGHASIVEYLIGTPSLVTRQERIDALELLGTTYVDKMRDMLETIKLWRRAMEERYNVEPKIEKPRDVETKEAYEHAREFRTFEELDDLLSDPDEMRMQALLIRERILGPAHPDTCYYIRFRGAVYADVGKFSRTISLWNYALEMQQTLLEPLNPMTQSSLFSFAELFSFMMEEQSLAQTSSRNRPSAIINPQDVMYVFSKAIEELSKGMKMKVVDLAHVHRVLAISLYLACLLAKILATMTEEQKHQVRQMVYSLVSFKLVGRNGCTALHLACSSNAIVVGKYPACRFPSTPLVELLCSVGADVNARDWAGNTPLHLAAQADPIPVDLVQALLKAGAHLDYVNHAGETFKDLLAGQPLHQLVNELHFTKLSCLAARVIRQHKIPFEGEMPACLESVVTNH</sequence>
<keyword evidence="5 7" id="KW-0040">ANK repeat</keyword>
<proteinExistence type="inferred from homology"/>
<dbReference type="Gene3D" id="1.25.40.10">
    <property type="entry name" value="Tetratricopeptide repeat domain"/>
    <property type="match status" value="1"/>
</dbReference>
<organism evidence="8 9">
    <name type="scientific">Bemisia tabaci</name>
    <name type="common">Sweetpotato whitefly</name>
    <name type="synonym">Aleurodes tabaci</name>
    <dbReference type="NCBI Taxonomy" id="7038"/>
    <lineage>
        <taxon>Eukaryota</taxon>
        <taxon>Metazoa</taxon>
        <taxon>Ecdysozoa</taxon>
        <taxon>Arthropoda</taxon>
        <taxon>Hexapoda</taxon>
        <taxon>Insecta</taxon>
        <taxon>Pterygota</taxon>
        <taxon>Neoptera</taxon>
        <taxon>Paraneoptera</taxon>
        <taxon>Hemiptera</taxon>
        <taxon>Sternorrhyncha</taxon>
        <taxon>Aleyrodoidea</taxon>
        <taxon>Aleyrodidae</taxon>
        <taxon>Aleyrodinae</taxon>
        <taxon>Bemisia</taxon>
    </lineage>
</organism>
<dbReference type="OrthoDB" id="4429489at2759"/>
<gene>
    <name evidence="8" type="ORF">BEMITA_LOCUS1566</name>
</gene>
<comment type="similarity">
    <text evidence="6">Belongs to the fem-1 family.</text>
</comment>
<dbReference type="Proteomes" id="UP001152759">
    <property type="component" value="Chromosome 1"/>
</dbReference>
<evidence type="ECO:0000256" key="4">
    <source>
        <dbReference type="ARBA" id="ARBA00022803"/>
    </source>
</evidence>
<dbReference type="Gene3D" id="1.25.40.20">
    <property type="entry name" value="Ankyrin repeat-containing domain"/>
    <property type="match status" value="3"/>
</dbReference>
<dbReference type="SMART" id="SM00248">
    <property type="entry name" value="ANK"/>
    <property type="match status" value="8"/>
</dbReference>
<evidence type="ECO:0000313" key="9">
    <source>
        <dbReference type="Proteomes" id="UP001152759"/>
    </source>
</evidence>
<feature type="repeat" description="ANK" evidence="7">
    <location>
        <begin position="540"/>
        <end position="574"/>
    </location>
</feature>
<keyword evidence="4" id="KW-0802">TPR repeat</keyword>
<keyword evidence="2" id="KW-0677">Repeat</keyword>
<feature type="repeat" description="ANK" evidence="7">
    <location>
        <begin position="47"/>
        <end position="70"/>
    </location>
</feature>
<dbReference type="InterPro" id="IPR011990">
    <property type="entry name" value="TPR-like_helical_dom_sf"/>
</dbReference>
<feature type="repeat" description="ANK" evidence="7">
    <location>
        <begin position="494"/>
        <end position="539"/>
    </location>
</feature>
<feature type="repeat" description="ANK" evidence="7">
    <location>
        <begin position="122"/>
        <end position="154"/>
    </location>
</feature>
<name>A0A9P0FYC3_BEMTA</name>
<dbReference type="Pfam" id="PF13637">
    <property type="entry name" value="Ank_4"/>
    <property type="match status" value="1"/>
</dbReference>
<dbReference type="PRINTS" id="PR01415">
    <property type="entry name" value="ANKYRIN"/>
</dbReference>
<evidence type="ECO:0000256" key="2">
    <source>
        <dbReference type="ARBA" id="ARBA00022737"/>
    </source>
</evidence>
<evidence type="ECO:0000256" key="3">
    <source>
        <dbReference type="ARBA" id="ARBA00022786"/>
    </source>
</evidence>
<dbReference type="PANTHER" id="PTHR24173">
    <property type="entry name" value="ANKYRIN REPEAT CONTAINING"/>
    <property type="match status" value="1"/>
</dbReference>
<dbReference type="SUPFAM" id="SSF48403">
    <property type="entry name" value="Ankyrin repeat"/>
    <property type="match status" value="2"/>
</dbReference>
<keyword evidence="9" id="KW-1185">Reference proteome</keyword>
<feature type="repeat" description="ANK" evidence="7">
    <location>
        <begin position="89"/>
        <end position="121"/>
    </location>
</feature>
<dbReference type="Pfam" id="PF12796">
    <property type="entry name" value="Ank_2"/>
    <property type="match status" value="2"/>
</dbReference>
<evidence type="ECO:0000313" key="8">
    <source>
        <dbReference type="EMBL" id="CAH0754343.1"/>
    </source>
</evidence>